<evidence type="ECO:0000256" key="1">
    <source>
        <dbReference type="SAM" id="MobiDB-lite"/>
    </source>
</evidence>
<dbReference type="SUPFAM" id="SSF69118">
    <property type="entry name" value="AhpD-like"/>
    <property type="match status" value="1"/>
</dbReference>
<dbReference type="Pfam" id="PF02627">
    <property type="entry name" value="CMD"/>
    <property type="match status" value="1"/>
</dbReference>
<dbReference type="InterPro" id="IPR052512">
    <property type="entry name" value="4CMD/NDH-1_regulator"/>
</dbReference>
<feature type="region of interest" description="Disordered" evidence="1">
    <location>
        <begin position="1"/>
        <end position="22"/>
    </location>
</feature>
<sequence>MNESPPGQPTVSGHAAHDNPLGSAKRGEELLAQLHGQDAASALAAEMQDIAPAFVDMTIEWALGGILARPGLDLLTRELLLVAACTTLGHAPLQLRAHAEAARRLGATKEQLVEAILQLTFYASGPSIRSALLTLKAVFDEKS</sequence>
<dbReference type="GO" id="GO:0051920">
    <property type="term" value="F:peroxiredoxin activity"/>
    <property type="evidence" value="ECO:0007669"/>
    <property type="project" value="InterPro"/>
</dbReference>
<dbReference type="PANTHER" id="PTHR33570">
    <property type="entry name" value="4-CARBOXYMUCONOLACTONE DECARBOXYLASE FAMILY PROTEIN"/>
    <property type="match status" value="1"/>
</dbReference>
<dbReference type="InterPro" id="IPR003779">
    <property type="entry name" value="CMD-like"/>
</dbReference>
<dbReference type="AlphaFoldDB" id="A0A1H6U9S4"/>
<evidence type="ECO:0000259" key="2">
    <source>
        <dbReference type="Pfam" id="PF02627"/>
    </source>
</evidence>
<protein>
    <submittedName>
        <fullName evidence="3">4-carboxymuconolactone decarboxylase</fullName>
    </submittedName>
</protein>
<feature type="domain" description="Carboxymuconolactone decarboxylase-like" evidence="2">
    <location>
        <begin position="64"/>
        <end position="135"/>
    </location>
</feature>
<evidence type="ECO:0000313" key="3">
    <source>
        <dbReference type="EMBL" id="SEI88296.1"/>
    </source>
</evidence>
<dbReference type="InterPro" id="IPR029032">
    <property type="entry name" value="AhpD-like"/>
</dbReference>
<reference evidence="3 4" key="1">
    <citation type="submission" date="2016-10" db="EMBL/GenBank/DDBJ databases">
        <authorList>
            <person name="de Groot N.N."/>
        </authorList>
    </citation>
    <scope>NUCLEOTIDE SEQUENCE [LARGE SCALE GENOMIC DNA]</scope>
    <source>
        <strain evidence="3 4">DSM 26515</strain>
    </source>
</reference>
<dbReference type="PANTHER" id="PTHR33570:SF10">
    <property type="entry name" value="GAMMA-CARBOXYMUCONOLACTONE DECARBOXYLASE"/>
    <property type="match status" value="1"/>
</dbReference>
<gene>
    <name evidence="3" type="ORF">SAMN04487997_1920</name>
</gene>
<dbReference type="EMBL" id="FNYC01000003">
    <property type="protein sequence ID" value="SEI88296.1"/>
    <property type="molecule type" value="Genomic_DNA"/>
</dbReference>
<dbReference type="OrthoDB" id="9801400at2"/>
<evidence type="ECO:0000313" key="4">
    <source>
        <dbReference type="Proteomes" id="UP000199420"/>
    </source>
</evidence>
<keyword evidence="4" id="KW-1185">Reference proteome</keyword>
<dbReference type="RefSeq" id="WP_091336085.1">
    <property type="nucleotide sequence ID" value="NZ_FNYC01000003.1"/>
</dbReference>
<dbReference type="Gene3D" id="1.20.1290.10">
    <property type="entry name" value="AhpD-like"/>
    <property type="match status" value="1"/>
</dbReference>
<proteinExistence type="predicted"/>
<dbReference type="STRING" id="529704.SAMN02927913_1804"/>
<dbReference type="Proteomes" id="UP000199420">
    <property type="component" value="Unassembled WGS sequence"/>
</dbReference>
<organism evidence="3 4">
    <name type="scientific">Frateuria terrea</name>
    <dbReference type="NCBI Taxonomy" id="529704"/>
    <lineage>
        <taxon>Bacteria</taxon>
        <taxon>Pseudomonadati</taxon>
        <taxon>Pseudomonadota</taxon>
        <taxon>Gammaproteobacteria</taxon>
        <taxon>Lysobacterales</taxon>
        <taxon>Rhodanobacteraceae</taxon>
        <taxon>Frateuria</taxon>
    </lineage>
</organism>
<accession>A0A1H6U9S4</accession>
<feature type="compositionally biased region" description="Polar residues" evidence="1">
    <location>
        <begin position="1"/>
        <end position="11"/>
    </location>
</feature>
<name>A0A1H6U9S4_9GAMM</name>